<organism evidence="7 8">
    <name type="scientific">Rheinheimera nanhaiensis E407-8</name>
    <dbReference type="NCBI Taxonomy" id="562729"/>
    <lineage>
        <taxon>Bacteria</taxon>
        <taxon>Pseudomonadati</taxon>
        <taxon>Pseudomonadota</taxon>
        <taxon>Gammaproteobacteria</taxon>
        <taxon>Chromatiales</taxon>
        <taxon>Chromatiaceae</taxon>
        <taxon>Rheinheimera</taxon>
    </lineage>
</organism>
<evidence type="ECO:0000256" key="1">
    <source>
        <dbReference type="ARBA" id="ARBA00022553"/>
    </source>
</evidence>
<feature type="domain" description="HPt" evidence="6">
    <location>
        <begin position="118"/>
        <end position="212"/>
    </location>
</feature>
<sequence length="212" mass="23563">MTAKQILIAEDDSFLRTLLLTQCQSLGMKTHAVANGEHLVSEALSYQYDIILTDIQMPVCDGIAATRILRRLGYDRPIIAMSADEVHETGFDQILAKPIDMRQLAQLLQQTPAQDSVALQLDDELIALFYTNLQQLSSEFARALQLAQRDTLRQICHKVKGGAASFGEADLAKLADKLQHELLSDTPLDELQQSCQYFAQLLQQFGGSNART</sequence>
<dbReference type="InterPro" id="IPR036641">
    <property type="entry name" value="HPT_dom_sf"/>
</dbReference>
<dbReference type="Gene3D" id="3.40.50.2300">
    <property type="match status" value="1"/>
</dbReference>
<dbReference type="AlphaFoldDB" id="I1DZ57"/>
<dbReference type="GO" id="GO:0000160">
    <property type="term" value="P:phosphorelay signal transduction system"/>
    <property type="evidence" value="ECO:0007669"/>
    <property type="project" value="UniProtKB-KW"/>
</dbReference>
<dbReference type="GO" id="GO:0004672">
    <property type="term" value="F:protein kinase activity"/>
    <property type="evidence" value="ECO:0007669"/>
    <property type="project" value="UniProtKB-ARBA"/>
</dbReference>
<dbReference type="PROSITE" id="PS50894">
    <property type="entry name" value="HPT"/>
    <property type="match status" value="1"/>
</dbReference>
<dbReference type="Gene3D" id="1.20.120.160">
    <property type="entry name" value="HPT domain"/>
    <property type="match status" value="1"/>
</dbReference>
<feature type="modified residue" description="Phosphohistidine" evidence="3">
    <location>
        <position position="157"/>
    </location>
</feature>
<keyword evidence="1 4" id="KW-0597">Phosphoprotein</keyword>
<dbReference type="PANTHER" id="PTHR43719:SF28">
    <property type="entry name" value="PEROXIDE STRESS-ACTIVATED HISTIDINE KINASE MAK1-RELATED"/>
    <property type="match status" value="1"/>
</dbReference>
<gene>
    <name evidence="7" type="ORF">RNAN_2337</name>
</gene>
<evidence type="ECO:0000313" key="8">
    <source>
        <dbReference type="Proteomes" id="UP000004374"/>
    </source>
</evidence>
<evidence type="ECO:0000313" key="7">
    <source>
        <dbReference type="EMBL" id="GAB59335.1"/>
    </source>
</evidence>
<name>I1DZ57_9GAMM</name>
<dbReference type="SUPFAM" id="SSF52172">
    <property type="entry name" value="CheY-like"/>
    <property type="match status" value="1"/>
</dbReference>
<dbReference type="Pfam" id="PF00072">
    <property type="entry name" value="Response_reg"/>
    <property type="match status" value="1"/>
</dbReference>
<keyword evidence="2" id="KW-0902">Two-component regulatory system</keyword>
<protein>
    <submittedName>
        <fullName evidence="7">Uncharacterized protein</fullName>
    </submittedName>
</protein>
<comment type="caution">
    <text evidence="7">The sequence shown here is derived from an EMBL/GenBank/DDBJ whole genome shotgun (WGS) entry which is preliminary data.</text>
</comment>
<dbReference type="Proteomes" id="UP000004374">
    <property type="component" value="Unassembled WGS sequence"/>
</dbReference>
<keyword evidence="8" id="KW-1185">Reference proteome</keyword>
<dbReference type="RefSeq" id="WP_008221849.1">
    <property type="nucleotide sequence ID" value="NZ_BAFK01000012.1"/>
</dbReference>
<dbReference type="PANTHER" id="PTHR43719">
    <property type="entry name" value="TWO-COMPONENT HISTIDINE KINASE"/>
    <property type="match status" value="1"/>
</dbReference>
<reference evidence="7 8" key="1">
    <citation type="journal article" date="2012" name="J. Bacteriol.">
        <title>Genome Sequence of the Protease-Producing Bacterium Rheinheimera nanhaiensis E407-8T, Isolated from Deep-Sea Sediment of the South China Sea.</title>
        <authorList>
            <person name="Zhang X.-Y."/>
            <person name="Zhang Y.-J."/>
            <person name="Qin Q.-L."/>
            <person name="Xie B.-B."/>
            <person name="Chen X.-L."/>
            <person name="Zhou B.-C."/>
            <person name="Zhang Y.-Z."/>
        </authorList>
    </citation>
    <scope>NUCLEOTIDE SEQUENCE [LARGE SCALE GENOMIC DNA]</scope>
    <source>
        <strain evidence="7 8">E407-8</strain>
    </source>
</reference>
<dbReference type="SMART" id="SM00448">
    <property type="entry name" value="REC"/>
    <property type="match status" value="1"/>
</dbReference>
<dbReference type="InterPro" id="IPR011006">
    <property type="entry name" value="CheY-like_superfamily"/>
</dbReference>
<evidence type="ECO:0000256" key="2">
    <source>
        <dbReference type="ARBA" id="ARBA00023012"/>
    </source>
</evidence>
<evidence type="ECO:0000259" key="6">
    <source>
        <dbReference type="PROSITE" id="PS50894"/>
    </source>
</evidence>
<dbReference type="InterPro" id="IPR008207">
    <property type="entry name" value="Sig_transdc_His_kin_Hpt_dom"/>
</dbReference>
<accession>I1DZ57</accession>
<evidence type="ECO:0000256" key="3">
    <source>
        <dbReference type="PROSITE-ProRule" id="PRU00110"/>
    </source>
</evidence>
<dbReference type="CDD" id="cd17546">
    <property type="entry name" value="REC_hyHK_CKI1_RcsC-like"/>
    <property type="match status" value="1"/>
</dbReference>
<dbReference type="Pfam" id="PF01627">
    <property type="entry name" value="Hpt"/>
    <property type="match status" value="1"/>
</dbReference>
<evidence type="ECO:0000259" key="5">
    <source>
        <dbReference type="PROSITE" id="PS50110"/>
    </source>
</evidence>
<dbReference type="PROSITE" id="PS50110">
    <property type="entry name" value="RESPONSE_REGULATORY"/>
    <property type="match status" value="1"/>
</dbReference>
<dbReference type="InterPro" id="IPR050956">
    <property type="entry name" value="2C_system_His_kinase"/>
</dbReference>
<feature type="domain" description="Response regulatory" evidence="5">
    <location>
        <begin position="5"/>
        <end position="112"/>
    </location>
</feature>
<dbReference type="EMBL" id="BAFK01000012">
    <property type="protein sequence ID" value="GAB59335.1"/>
    <property type="molecule type" value="Genomic_DNA"/>
</dbReference>
<proteinExistence type="predicted"/>
<dbReference type="InterPro" id="IPR001789">
    <property type="entry name" value="Sig_transdc_resp-reg_receiver"/>
</dbReference>
<feature type="modified residue" description="4-aspartylphosphate" evidence="4">
    <location>
        <position position="54"/>
    </location>
</feature>
<dbReference type="STRING" id="562729.RNAN_2337"/>
<dbReference type="OrthoDB" id="9800897at2"/>
<evidence type="ECO:0000256" key="4">
    <source>
        <dbReference type="PROSITE-ProRule" id="PRU00169"/>
    </source>
</evidence>
<dbReference type="SUPFAM" id="SSF47226">
    <property type="entry name" value="Histidine-containing phosphotransfer domain, HPT domain"/>
    <property type="match status" value="1"/>
</dbReference>